<evidence type="ECO:0000313" key="3">
    <source>
        <dbReference type="Proteomes" id="UP000190683"/>
    </source>
</evidence>
<proteinExistence type="predicted"/>
<accession>A0A1T0CL44</accession>
<dbReference type="AlphaFoldDB" id="A0A1T0CL44"/>
<dbReference type="Proteomes" id="UP000190683">
    <property type="component" value="Unassembled WGS sequence"/>
</dbReference>
<feature type="signal peptide" evidence="1">
    <location>
        <begin position="1"/>
        <end position="18"/>
    </location>
</feature>
<gene>
    <name evidence="2" type="ORF">B0681_10090</name>
</gene>
<comment type="caution">
    <text evidence="2">The sequence shown here is derived from an EMBL/GenBank/DDBJ whole genome shotgun (WGS) entry which is preliminary data.</text>
</comment>
<organism evidence="2 3">
    <name type="scientific">Moraxella porci DSM 25326</name>
    <dbReference type="NCBI Taxonomy" id="573983"/>
    <lineage>
        <taxon>Bacteria</taxon>
        <taxon>Pseudomonadati</taxon>
        <taxon>Pseudomonadota</taxon>
        <taxon>Gammaproteobacteria</taxon>
        <taxon>Moraxellales</taxon>
        <taxon>Moraxellaceae</taxon>
        <taxon>Moraxella</taxon>
    </lineage>
</organism>
<reference evidence="2 3" key="1">
    <citation type="submission" date="2017-02" db="EMBL/GenBank/DDBJ databases">
        <title>Draft genome sequence of Moraxella porci CCUG 54912T type strain.</title>
        <authorList>
            <person name="Salva-Serra F."/>
            <person name="Engstrom-Jakobsson H."/>
            <person name="Thorell K."/>
            <person name="Jaen-Luchoro D."/>
            <person name="Gonzales-Siles L."/>
            <person name="Karlsson R."/>
            <person name="Yazdan S."/>
            <person name="Boulund F."/>
            <person name="Johnning A."/>
            <person name="Engstrand L."/>
            <person name="Kristiansson E."/>
            <person name="Moore E."/>
        </authorList>
    </citation>
    <scope>NUCLEOTIDE SEQUENCE [LARGE SCALE GENOMIC DNA]</scope>
    <source>
        <strain evidence="2 3">CCUG 54912</strain>
    </source>
</reference>
<keyword evidence="1" id="KW-0732">Signal</keyword>
<dbReference type="EMBL" id="MUYV01000021">
    <property type="protein sequence ID" value="OOS23078.1"/>
    <property type="molecule type" value="Genomic_DNA"/>
</dbReference>
<dbReference type="InterPro" id="IPR021457">
    <property type="entry name" value="DUF3108"/>
</dbReference>
<evidence type="ECO:0000313" key="2">
    <source>
        <dbReference type="EMBL" id="OOS23078.1"/>
    </source>
</evidence>
<evidence type="ECO:0000256" key="1">
    <source>
        <dbReference type="SAM" id="SignalP"/>
    </source>
</evidence>
<protein>
    <recommendedName>
        <fullName evidence="4">DUF3108 domain-containing protein</fullName>
    </recommendedName>
</protein>
<feature type="chain" id="PRO_5013340819" description="DUF3108 domain-containing protein" evidence="1">
    <location>
        <begin position="19"/>
        <end position="223"/>
    </location>
</feature>
<sequence length="223" mass="23834">MATAATTTLASAPLIAQAADLPGYSATYKVSADGKTGTATRTLVKTGNNYKYTVNARAAGIATLSQTASFSLSGGRIVPSSSSMSARILGVGNTHSVQFNNRAKNVVSTYKGKATTIAMPRQAYDDLSLEAQIRQELIDGKFSGSYPLVKRTTIETTRFKKAGSSKITVPAGTYDVVRIDRIHDDRDRATSFWLAPSLNYLPIKVSQTADGKVISMELTKVNK</sequence>
<keyword evidence="3" id="KW-1185">Reference proteome</keyword>
<evidence type="ECO:0008006" key="4">
    <source>
        <dbReference type="Google" id="ProtNLM"/>
    </source>
</evidence>
<dbReference type="Pfam" id="PF11306">
    <property type="entry name" value="DUF3108"/>
    <property type="match status" value="1"/>
</dbReference>
<dbReference type="STRING" id="573983.B0681_10090"/>
<name>A0A1T0CL44_9GAMM</name>